<sequence>MFTTVMKSSWDKLKGLAFSQHQNHNKKDDKIVNFHDRPCPTILDDFTQASKDLDDMKKRKDAILYAAAAAANHASAFSESLRKMGTCLLEQSALTRDEQSGNDLLVDSYRSHIFQIITSSESILNQLQTMEEMKQQCDEKRNVYQGLLVAQTKMEKSRSFKAKTDSPQQLQTASNEYEREAISFVSLLKSLKVEQTRSFLTQAVQHHATQISLFTKVLKSLEAIDLEVRLAAEHRHNDHNSSGLQDASLSGARNNLRYTSPLELQKRERNLRADKMKEINIERASNKLHPPWLSHKLSRLHELPSPPSTRNALLVQSAKVMRSQDLYSTIEIRLTPSNASSSYPLPTPLETGYPRGHHMPSSEARFCHSAPGGNSPDLYTKNENLPPALNASTFPKPPGFPKFGCPSIHYVHGDDGRAYHSAHFEISQDLHATSEIPWTPSNVTAYRLPLESELPRGTYIPLTDERAKAILGSFSRVQDFQ</sequence>
<proteinExistence type="predicted"/>
<gene>
    <name evidence="1" type="ORF">MKW98_020083</name>
</gene>
<dbReference type="InterPro" id="IPR027267">
    <property type="entry name" value="AH/BAR_dom_sf"/>
</dbReference>
<reference evidence="1" key="1">
    <citation type="submission" date="2022-04" db="EMBL/GenBank/DDBJ databases">
        <title>A functionally conserved STORR gene fusion in Papaver species that diverged 16.8 million years ago.</title>
        <authorList>
            <person name="Catania T."/>
        </authorList>
    </citation>
    <scope>NUCLEOTIDE SEQUENCE</scope>
    <source>
        <strain evidence="1">S-188037</strain>
    </source>
</reference>
<evidence type="ECO:0000313" key="2">
    <source>
        <dbReference type="Proteomes" id="UP001202328"/>
    </source>
</evidence>
<keyword evidence="2" id="KW-1185">Reference proteome</keyword>
<dbReference type="EMBL" id="JAJJMB010015809">
    <property type="protein sequence ID" value="KAI3852084.1"/>
    <property type="molecule type" value="Genomic_DNA"/>
</dbReference>
<accession>A0AAD4S1P8</accession>
<dbReference type="AlphaFoldDB" id="A0AAD4S1P8"/>
<dbReference type="SUPFAM" id="SSF103657">
    <property type="entry name" value="BAR/IMD domain-like"/>
    <property type="match status" value="1"/>
</dbReference>
<comment type="caution">
    <text evidence="1">The sequence shown here is derived from an EMBL/GenBank/DDBJ whole genome shotgun (WGS) entry which is preliminary data.</text>
</comment>
<dbReference type="PANTHER" id="PTHR34119:SF1">
    <property type="entry name" value="OS04G0394700 PROTEIN"/>
    <property type="match status" value="1"/>
</dbReference>
<dbReference type="Proteomes" id="UP001202328">
    <property type="component" value="Unassembled WGS sequence"/>
</dbReference>
<dbReference type="InterPro" id="IPR037488">
    <property type="entry name" value="At2g33490-like"/>
</dbReference>
<organism evidence="1 2">
    <name type="scientific">Papaver atlanticum</name>
    <dbReference type="NCBI Taxonomy" id="357466"/>
    <lineage>
        <taxon>Eukaryota</taxon>
        <taxon>Viridiplantae</taxon>
        <taxon>Streptophyta</taxon>
        <taxon>Embryophyta</taxon>
        <taxon>Tracheophyta</taxon>
        <taxon>Spermatophyta</taxon>
        <taxon>Magnoliopsida</taxon>
        <taxon>Ranunculales</taxon>
        <taxon>Papaveraceae</taxon>
        <taxon>Papaveroideae</taxon>
        <taxon>Papaver</taxon>
    </lineage>
</organism>
<name>A0AAD4S1P8_9MAGN</name>
<protein>
    <recommendedName>
        <fullName evidence="3">BAR domain-containing protein</fullName>
    </recommendedName>
</protein>
<evidence type="ECO:0008006" key="3">
    <source>
        <dbReference type="Google" id="ProtNLM"/>
    </source>
</evidence>
<dbReference type="Gene3D" id="1.20.1270.60">
    <property type="entry name" value="Arfaptin homology (AH) domain/BAR domain"/>
    <property type="match status" value="1"/>
</dbReference>
<dbReference type="PANTHER" id="PTHR34119">
    <property type="entry name" value="HYDROXYPROLINE-RICH GLYCOPROTEIN-LIKE"/>
    <property type="match status" value="1"/>
</dbReference>
<dbReference type="CDD" id="cd07307">
    <property type="entry name" value="BAR"/>
    <property type="match status" value="1"/>
</dbReference>
<evidence type="ECO:0000313" key="1">
    <source>
        <dbReference type="EMBL" id="KAI3852084.1"/>
    </source>
</evidence>